<proteinExistence type="predicted"/>
<accession>A0A4S8QGE1</accession>
<keyword evidence="3" id="KW-1185">Reference proteome</keyword>
<organism evidence="2 3">
    <name type="scientific">Glycomyces buryatensis</name>
    <dbReference type="NCBI Taxonomy" id="2570927"/>
    <lineage>
        <taxon>Bacteria</taxon>
        <taxon>Bacillati</taxon>
        <taxon>Actinomycetota</taxon>
        <taxon>Actinomycetes</taxon>
        <taxon>Glycomycetales</taxon>
        <taxon>Glycomycetaceae</taxon>
        <taxon>Glycomyces</taxon>
    </lineage>
</organism>
<sequence>MDLIELLALAVAQDHGVGLVRFRLGRDDAAFVDLEQSVGRAVRVPVVHTDDVGEVDGDVLGTSDLHHPALAQFDPVGLDDHRSSSAALDHPRLAGAAAHRSPAFVVVARNLAANLTRSGVSGDRKRRNRTRPGDGRKRPGHPAEI</sequence>
<gene>
    <name evidence="2" type="ORF">FAB82_08860</name>
</gene>
<feature type="region of interest" description="Disordered" evidence="1">
    <location>
        <begin position="117"/>
        <end position="145"/>
    </location>
</feature>
<reference evidence="3" key="1">
    <citation type="submission" date="2019-04" db="EMBL/GenBank/DDBJ databases">
        <title>Nocardioides xinjiangensis sp. nov.</title>
        <authorList>
            <person name="Liu S."/>
        </authorList>
    </citation>
    <scope>NUCLEOTIDE SEQUENCE [LARGE SCALE GENOMIC DNA]</scope>
    <source>
        <strain evidence="3">18</strain>
    </source>
</reference>
<dbReference type="AlphaFoldDB" id="A0A4S8QGE1"/>
<protein>
    <submittedName>
        <fullName evidence="2">Uncharacterized protein</fullName>
    </submittedName>
</protein>
<reference evidence="2 3" key="2">
    <citation type="submission" date="2019-05" db="EMBL/GenBank/DDBJ databases">
        <title>Glycomyces buryatensis sp. nov.</title>
        <authorList>
            <person name="Nikitina E."/>
        </authorList>
    </citation>
    <scope>NUCLEOTIDE SEQUENCE [LARGE SCALE GENOMIC DNA]</scope>
    <source>
        <strain evidence="2 3">18</strain>
    </source>
</reference>
<evidence type="ECO:0000313" key="2">
    <source>
        <dbReference type="EMBL" id="THV42025.1"/>
    </source>
</evidence>
<dbReference type="EMBL" id="STGY01000032">
    <property type="protein sequence ID" value="THV42025.1"/>
    <property type="molecule type" value="Genomic_DNA"/>
</dbReference>
<feature type="compositionally biased region" description="Basic and acidic residues" evidence="1">
    <location>
        <begin position="131"/>
        <end position="145"/>
    </location>
</feature>
<name>A0A4S8QGE1_9ACTN</name>
<evidence type="ECO:0000313" key="3">
    <source>
        <dbReference type="Proteomes" id="UP000308760"/>
    </source>
</evidence>
<dbReference type="RefSeq" id="WP_136534180.1">
    <property type="nucleotide sequence ID" value="NZ_STGY01000032.1"/>
</dbReference>
<evidence type="ECO:0000256" key="1">
    <source>
        <dbReference type="SAM" id="MobiDB-lite"/>
    </source>
</evidence>
<comment type="caution">
    <text evidence="2">The sequence shown here is derived from an EMBL/GenBank/DDBJ whole genome shotgun (WGS) entry which is preliminary data.</text>
</comment>
<dbReference type="Proteomes" id="UP000308760">
    <property type="component" value="Unassembled WGS sequence"/>
</dbReference>